<accession>E6X3S5</accession>
<dbReference type="EMBL" id="CP002453">
    <property type="protein sequence ID" value="ADV48228.1"/>
    <property type="molecule type" value="Genomic_DNA"/>
</dbReference>
<dbReference type="RefSeq" id="WP_013549716.1">
    <property type="nucleotide sequence ID" value="NC_014934.1"/>
</dbReference>
<evidence type="ECO:0000313" key="3">
    <source>
        <dbReference type="Proteomes" id="UP000008634"/>
    </source>
</evidence>
<evidence type="ECO:0000313" key="2">
    <source>
        <dbReference type="EMBL" id="ADV48228.1"/>
    </source>
</evidence>
<keyword evidence="1" id="KW-0732">Signal</keyword>
<feature type="signal peptide" evidence="1">
    <location>
        <begin position="1"/>
        <end position="22"/>
    </location>
</feature>
<dbReference type="AlphaFoldDB" id="E6X3S5"/>
<dbReference type="STRING" id="688270.Celal_0901"/>
<evidence type="ECO:0000256" key="1">
    <source>
        <dbReference type="SAM" id="SignalP"/>
    </source>
</evidence>
<gene>
    <name evidence="2" type="ordered locus">Celal_0901</name>
</gene>
<feature type="chain" id="PRO_5003212536" evidence="1">
    <location>
        <begin position="23"/>
        <end position="316"/>
    </location>
</feature>
<dbReference type="HOGENOM" id="CLU_879081_0_0_10"/>
<sequence length="316" mass="34808">MKNQKVITLLSLIILFQGTLHAQGIFDSAKEKVTNAIGKVSYKKLSKDPVSTNFEDTNTTVDLDDNFGDEITFSALCLQPRDTDNNYKLTPGYYEFEGMSFCLKAGTHGPSEGDGYLFAPVLGKKEAIVIAILKNYEAHPEIAQQEVQLLLWAIIAKTKFSKLSTPLKLTASKLLNAEQLLSLNKGIIGFVPESAVQKAISHAPPTIQTVIEIENKMRGMFESGLSTYEEFEALAILGGAAPVTNSEIKRGRWSLHPDGYYIRYFPSGYSKTRVQIYVPETIESVIYNGSDDIAVPANTGSQRLAQCNIPVKICDN</sequence>
<dbReference type="KEGG" id="cao:Celal_0901"/>
<dbReference type="OrthoDB" id="568723at2"/>
<proteinExistence type="predicted"/>
<dbReference type="eggNOG" id="ENOG502ZA27">
    <property type="taxonomic scope" value="Bacteria"/>
</dbReference>
<dbReference type="Proteomes" id="UP000008634">
    <property type="component" value="Chromosome"/>
</dbReference>
<name>E6X3S5_CELAD</name>
<reference evidence="2 3" key="1">
    <citation type="journal article" date="2010" name="Stand. Genomic Sci.">
        <title>Complete genome sequence of Cellulophaga algicola type strain (IC166).</title>
        <authorList>
            <person name="Abt B."/>
            <person name="Lu M."/>
            <person name="Misra M."/>
            <person name="Han C."/>
            <person name="Nolan M."/>
            <person name="Lucas S."/>
            <person name="Hammon N."/>
            <person name="Deshpande S."/>
            <person name="Cheng J.F."/>
            <person name="Tapia R."/>
            <person name="Goodwin L."/>
            <person name="Pitluck S."/>
            <person name="Liolios K."/>
            <person name="Pagani I."/>
            <person name="Ivanova N."/>
            <person name="Mavromatis K."/>
            <person name="Ovchinikova G."/>
            <person name="Pati A."/>
            <person name="Chen A."/>
            <person name="Palaniappan K."/>
            <person name="Land M."/>
            <person name="Hauser L."/>
            <person name="Chang Y.J."/>
            <person name="Jeffries C.D."/>
            <person name="Detter J.C."/>
            <person name="Brambilla E."/>
            <person name="Rohde M."/>
            <person name="Tindall B.J."/>
            <person name="Goker M."/>
            <person name="Woyke T."/>
            <person name="Bristow J."/>
            <person name="Eisen J.A."/>
            <person name="Markowitz V."/>
            <person name="Hugenholtz P."/>
            <person name="Kyrpides N.C."/>
            <person name="Klenk H.P."/>
            <person name="Lapidus A."/>
        </authorList>
    </citation>
    <scope>NUCLEOTIDE SEQUENCE [LARGE SCALE GENOMIC DNA]</scope>
    <source>
        <strain evidence="3">DSM 14237 / IC166 / ACAM 630</strain>
    </source>
</reference>
<keyword evidence="3" id="KW-1185">Reference proteome</keyword>
<protein>
    <submittedName>
        <fullName evidence="2">Uncharacterized protein</fullName>
    </submittedName>
</protein>
<organism evidence="2 3">
    <name type="scientific">Cellulophaga algicola (strain DSM 14237 / IC166 / ACAM 630)</name>
    <dbReference type="NCBI Taxonomy" id="688270"/>
    <lineage>
        <taxon>Bacteria</taxon>
        <taxon>Pseudomonadati</taxon>
        <taxon>Bacteroidota</taxon>
        <taxon>Flavobacteriia</taxon>
        <taxon>Flavobacteriales</taxon>
        <taxon>Flavobacteriaceae</taxon>
        <taxon>Cellulophaga</taxon>
    </lineage>
</organism>